<protein>
    <submittedName>
        <fullName evidence="1">Uncharacterized protein</fullName>
    </submittedName>
</protein>
<keyword evidence="2" id="KW-1185">Reference proteome</keyword>
<sequence>MAAEKEDKRQTRVFLWAWPRSISTAVEKCLSFVEGVQTWHEPYTVPNIFELLDKADKGKESSEVTAMMTQYKEMLLNAGKEPNEFSNSRFMPISKFNYPFVKDQLEQEEPGKQYIFIKDMAAAILNHMDALPDGKSPFLFLSTAMLLDAGEGYGEPNVP</sequence>
<organism evidence="1 2">
    <name type="scientific">Stichopus japonicus</name>
    <name type="common">Sea cucumber</name>
    <dbReference type="NCBI Taxonomy" id="307972"/>
    <lineage>
        <taxon>Eukaryota</taxon>
        <taxon>Metazoa</taxon>
        <taxon>Echinodermata</taxon>
        <taxon>Eleutherozoa</taxon>
        <taxon>Echinozoa</taxon>
        <taxon>Holothuroidea</taxon>
        <taxon>Aspidochirotacea</taxon>
        <taxon>Aspidochirotida</taxon>
        <taxon>Stichopodidae</taxon>
        <taxon>Apostichopus</taxon>
    </lineage>
</organism>
<accession>A0A2G8L7C8</accession>
<dbReference type="Proteomes" id="UP000230750">
    <property type="component" value="Unassembled WGS sequence"/>
</dbReference>
<dbReference type="OrthoDB" id="416710at2759"/>
<name>A0A2G8L7C8_STIJA</name>
<reference evidence="1 2" key="1">
    <citation type="journal article" date="2017" name="PLoS Biol.">
        <title>The sea cucumber genome provides insights into morphological evolution and visceral regeneration.</title>
        <authorList>
            <person name="Zhang X."/>
            <person name="Sun L."/>
            <person name="Yuan J."/>
            <person name="Sun Y."/>
            <person name="Gao Y."/>
            <person name="Zhang L."/>
            <person name="Li S."/>
            <person name="Dai H."/>
            <person name="Hamel J.F."/>
            <person name="Liu C."/>
            <person name="Yu Y."/>
            <person name="Liu S."/>
            <person name="Lin W."/>
            <person name="Guo K."/>
            <person name="Jin S."/>
            <person name="Xu P."/>
            <person name="Storey K.B."/>
            <person name="Huan P."/>
            <person name="Zhang T."/>
            <person name="Zhou Y."/>
            <person name="Zhang J."/>
            <person name="Lin C."/>
            <person name="Li X."/>
            <person name="Xing L."/>
            <person name="Huo D."/>
            <person name="Sun M."/>
            <person name="Wang L."/>
            <person name="Mercier A."/>
            <person name="Li F."/>
            <person name="Yang H."/>
            <person name="Xiang J."/>
        </authorList>
    </citation>
    <scope>NUCLEOTIDE SEQUENCE [LARGE SCALE GENOMIC DNA]</scope>
    <source>
        <strain evidence="1">Shaxun</strain>
        <tissue evidence="1">Muscle</tissue>
    </source>
</reference>
<gene>
    <name evidence="1" type="ORF">BSL78_06917</name>
</gene>
<proteinExistence type="predicted"/>
<dbReference type="AlphaFoldDB" id="A0A2G8L7C8"/>
<comment type="caution">
    <text evidence="1">The sequence shown here is derived from an EMBL/GenBank/DDBJ whole genome shotgun (WGS) entry which is preliminary data.</text>
</comment>
<dbReference type="PANTHER" id="PTHR48312">
    <property type="match status" value="1"/>
</dbReference>
<dbReference type="PANTHER" id="PTHR48312:SF1">
    <property type="entry name" value="SULFOTRANSFERASE"/>
    <property type="match status" value="1"/>
</dbReference>
<evidence type="ECO:0000313" key="2">
    <source>
        <dbReference type="Proteomes" id="UP000230750"/>
    </source>
</evidence>
<evidence type="ECO:0000313" key="1">
    <source>
        <dbReference type="EMBL" id="PIK56179.1"/>
    </source>
</evidence>
<dbReference type="EMBL" id="MRZV01000185">
    <property type="protein sequence ID" value="PIK56179.1"/>
    <property type="molecule type" value="Genomic_DNA"/>
</dbReference>